<dbReference type="Pfam" id="PF00501">
    <property type="entry name" value="AMP-binding"/>
    <property type="match status" value="1"/>
</dbReference>
<reference evidence="3" key="2">
    <citation type="journal article" date="2022" name="Microb. Genom.">
        <title>A chromosome-scale genome assembly of the tomato pathogen Cladosporium fulvum reveals a compartmentalized genome architecture and the presence of a dispensable chromosome.</title>
        <authorList>
            <person name="Zaccaron A.Z."/>
            <person name="Chen L.H."/>
            <person name="Samaras A."/>
            <person name="Stergiopoulos I."/>
        </authorList>
    </citation>
    <scope>NUCLEOTIDE SEQUENCE</scope>
    <source>
        <strain evidence="3">Race5_Kim</strain>
    </source>
</reference>
<dbReference type="GO" id="GO:0006631">
    <property type="term" value="P:fatty acid metabolic process"/>
    <property type="evidence" value="ECO:0007669"/>
    <property type="project" value="TreeGrafter"/>
</dbReference>
<proteinExistence type="inferred from homology"/>
<dbReference type="EMBL" id="CP090165">
    <property type="protein sequence ID" value="UJO15578.1"/>
    <property type="molecule type" value="Genomic_DNA"/>
</dbReference>
<dbReference type="OrthoDB" id="429813at2759"/>
<dbReference type="GeneID" id="71987983"/>
<dbReference type="InterPro" id="IPR042099">
    <property type="entry name" value="ANL_N_sf"/>
</dbReference>
<keyword evidence="4" id="KW-1185">Reference proteome</keyword>
<reference evidence="3" key="1">
    <citation type="submission" date="2021-12" db="EMBL/GenBank/DDBJ databases">
        <authorList>
            <person name="Zaccaron A."/>
            <person name="Stergiopoulos I."/>
        </authorList>
    </citation>
    <scope>NUCLEOTIDE SEQUENCE</scope>
    <source>
        <strain evidence="3">Race5_Kim</strain>
    </source>
</reference>
<dbReference type="SUPFAM" id="SSF56801">
    <property type="entry name" value="Acetyl-CoA synthetase-like"/>
    <property type="match status" value="1"/>
</dbReference>
<dbReference type="KEGG" id="ffu:CLAFUR5_08105"/>
<accession>A0A9Q8LF75</accession>
<evidence type="ECO:0000313" key="4">
    <source>
        <dbReference type="Proteomes" id="UP000756132"/>
    </source>
</evidence>
<evidence type="ECO:0000256" key="1">
    <source>
        <dbReference type="ARBA" id="ARBA00006432"/>
    </source>
</evidence>
<dbReference type="PANTHER" id="PTHR43201:SF8">
    <property type="entry name" value="ACYL-COA SYNTHETASE FAMILY MEMBER 3"/>
    <property type="match status" value="1"/>
</dbReference>
<feature type="domain" description="AMP-dependent synthetase/ligase" evidence="2">
    <location>
        <begin position="94"/>
        <end position="364"/>
    </location>
</feature>
<dbReference type="RefSeq" id="XP_047759944.1">
    <property type="nucleotide sequence ID" value="XM_047907253.1"/>
</dbReference>
<dbReference type="Gene3D" id="3.40.50.12780">
    <property type="entry name" value="N-terminal domain of ligase-like"/>
    <property type="match status" value="1"/>
</dbReference>
<name>A0A9Q8LF75_PASFU</name>
<dbReference type="GO" id="GO:0031956">
    <property type="term" value="F:medium-chain fatty acid-CoA ligase activity"/>
    <property type="evidence" value="ECO:0007669"/>
    <property type="project" value="TreeGrafter"/>
</dbReference>
<dbReference type="PANTHER" id="PTHR43201">
    <property type="entry name" value="ACYL-COA SYNTHETASE"/>
    <property type="match status" value="1"/>
</dbReference>
<evidence type="ECO:0000313" key="3">
    <source>
        <dbReference type="EMBL" id="UJO15578.1"/>
    </source>
</evidence>
<comment type="similarity">
    <text evidence="1">Belongs to the ATP-dependent AMP-binding enzyme family.</text>
</comment>
<organism evidence="3 4">
    <name type="scientific">Passalora fulva</name>
    <name type="common">Tomato leaf mold</name>
    <name type="synonym">Cladosporium fulvum</name>
    <dbReference type="NCBI Taxonomy" id="5499"/>
    <lineage>
        <taxon>Eukaryota</taxon>
        <taxon>Fungi</taxon>
        <taxon>Dikarya</taxon>
        <taxon>Ascomycota</taxon>
        <taxon>Pezizomycotina</taxon>
        <taxon>Dothideomycetes</taxon>
        <taxon>Dothideomycetidae</taxon>
        <taxon>Mycosphaerellales</taxon>
        <taxon>Mycosphaerellaceae</taxon>
        <taxon>Fulvia</taxon>
    </lineage>
</organism>
<evidence type="ECO:0000259" key="2">
    <source>
        <dbReference type="Pfam" id="PF00501"/>
    </source>
</evidence>
<dbReference type="PROSITE" id="PS00455">
    <property type="entry name" value="AMP_BINDING"/>
    <property type="match status" value="1"/>
</dbReference>
<sequence>MAHDLDTRAKMSTVTTTIAQPANAQPFSLKLKHHDASYLPTSRFNTIGGLLKSNAAETGQTPLICYPKEGAADFELHTGQDLDRFTDAAVQFYLANGLEPADPAAEKAPVVALLAPTTFAFVVSIFALNRLGWTALFLSTRLTAPAYAKLLDKADCYRLIVPDSRRTVVDDICKDRPGCTSVPILQNKDFRDVPRAPQFRRQNVDPVKEAKKLAWILHSSGSTGFPKPIFISNTACLANFRKSFGLRAFCISPLFHSHGLMELGRAFYTRAPMYLGNHSLPVTAQNLIDAVAVAKPQQISAVPYVIQLLAEKEDGVRALAAVKLVLFAGSSCPDELGDRLVAKGVNLVANYGSTEIGQIMTSFRLQETPSGSTCDCFGQHRTSR</sequence>
<dbReference type="InterPro" id="IPR000873">
    <property type="entry name" value="AMP-dep_synth/lig_dom"/>
</dbReference>
<dbReference type="InterPro" id="IPR020845">
    <property type="entry name" value="AMP-binding_CS"/>
</dbReference>
<dbReference type="AlphaFoldDB" id="A0A9Q8LF75"/>
<protein>
    <submittedName>
        <fullName evidence="3">Adenylate-forming reductase stbB</fullName>
    </submittedName>
</protein>
<dbReference type="Proteomes" id="UP000756132">
    <property type="component" value="Chromosome 3"/>
</dbReference>
<gene>
    <name evidence="3" type="ORF">CLAFUR5_08105</name>
</gene>